<organism evidence="2 3">
    <name type="scientific">Streptomyces flaveus</name>
    <dbReference type="NCBI Taxonomy" id="66370"/>
    <lineage>
        <taxon>Bacteria</taxon>
        <taxon>Bacillati</taxon>
        <taxon>Actinomycetota</taxon>
        <taxon>Actinomycetes</taxon>
        <taxon>Kitasatosporales</taxon>
        <taxon>Streptomycetaceae</taxon>
        <taxon>Streptomyces</taxon>
        <taxon>Streptomyces aurantiacus group</taxon>
    </lineage>
</organism>
<sequence length="86" mass="9978">MWRYARARIQRQRMVTARPKSTSRRCVSRVPAPQHTPDPAADGRRPVLWGRDPWADALAVRSMCSACRSQEPYVQRRFAIKTDQDP</sequence>
<evidence type="ECO:0000313" key="2">
    <source>
        <dbReference type="EMBL" id="GGK84479.1"/>
    </source>
</evidence>
<name>A0A917R2P8_9ACTN</name>
<proteinExistence type="predicted"/>
<reference evidence="2" key="2">
    <citation type="submission" date="2020-09" db="EMBL/GenBank/DDBJ databases">
        <authorList>
            <person name="Sun Q."/>
            <person name="Ohkuma M."/>
        </authorList>
    </citation>
    <scope>NUCLEOTIDE SEQUENCE</scope>
    <source>
        <strain evidence="2">JCM 3035</strain>
    </source>
</reference>
<protein>
    <submittedName>
        <fullName evidence="2">Uncharacterized protein</fullName>
    </submittedName>
</protein>
<dbReference type="AlphaFoldDB" id="A0A917R2P8"/>
<feature type="region of interest" description="Disordered" evidence="1">
    <location>
        <begin position="13"/>
        <end position="47"/>
    </location>
</feature>
<keyword evidence="3" id="KW-1185">Reference proteome</keyword>
<accession>A0A917R2P8</accession>
<gene>
    <name evidence="2" type="ORF">GCM10010094_52050</name>
</gene>
<dbReference type="EMBL" id="BMPQ01000014">
    <property type="protein sequence ID" value="GGK84479.1"/>
    <property type="molecule type" value="Genomic_DNA"/>
</dbReference>
<dbReference type="Proteomes" id="UP000637788">
    <property type="component" value="Unassembled WGS sequence"/>
</dbReference>
<evidence type="ECO:0000256" key="1">
    <source>
        <dbReference type="SAM" id="MobiDB-lite"/>
    </source>
</evidence>
<evidence type="ECO:0000313" key="3">
    <source>
        <dbReference type="Proteomes" id="UP000637788"/>
    </source>
</evidence>
<reference evidence="2" key="1">
    <citation type="journal article" date="2014" name="Int. J. Syst. Evol. Microbiol.">
        <title>Complete genome sequence of Corynebacterium casei LMG S-19264T (=DSM 44701T), isolated from a smear-ripened cheese.</title>
        <authorList>
            <consortium name="US DOE Joint Genome Institute (JGI-PGF)"/>
            <person name="Walter F."/>
            <person name="Albersmeier A."/>
            <person name="Kalinowski J."/>
            <person name="Ruckert C."/>
        </authorList>
    </citation>
    <scope>NUCLEOTIDE SEQUENCE</scope>
    <source>
        <strain evidence="2">JCM 3035</strain>
    </source>
</reference>
<comment type="caution">
    <text evidence="2">The sequence shown here is derived from an EMBL/GenBank/DDBJ whole genome shotgun (WGS) entry which is preliminary data.</text>
</comment>